<accession>A0AB34ICD9</accession>
<sequence length="97" mass="10521">MVAICEHYVFERGVVLRAAASEVATAAALVVEWEEGKEVAWVVEWEEGKEAAWVVEWEGGMEAAWVVAWVVETEVALAAGREVACAAEAQEMGWVAA</sequence>
<gene>
    <name evidence="1" type="ORF">AB1Y20_016882</name>
</gene>
<reference evidence="1 2" key="1">
    <citation type="journal article" date="2024" name="Science">
        <title>Giant polyketide synthase enzymes in the biosynthesis of giant marine polyether toxins.</title>
        <authorList>
            <person name="Fallon T.R."/>
            <person name="Shende V.V."/>
            <person name="Wierzbicki I.H."/>
            <person name="Pendleton A.L."/>
            <person name="Watervoot N.F."/>
            <person name="Auber R.P."/>
            <person name="Gonzalez D.J."/>
            <person name="Wisecaver J.H."/>
            <person name="Moore B.S."/>
        </authorList>
    </citation>
    <scope>NUCLEOTIDE SEQUENCE [LARGE SCALE GENOMIC DNA]</scope>
    <source>
        <strain evidence="1 2">12B1</strain>
    </source>
</reference>
<dbReference type="Proteomes" id="UP001515480">
    <property type="component" value="Unassembled WGS sequence"/>
</dbReference>
<protein>
    <submittedName>
        <fullName evidence="1">Uncharacterized protein</fullName>
    </submittedName>
</protein>
<evidence type="ECO:0000313" key="2">
    <source>
        <dbReference type="Proteomes" id="UP001515480"/>
    </source>
</evidence>
<evidence type="ECO:0000313" key="1">
    <source>
        <dbReference type="EMBL" id="KAL1495518.1"/>
    </source>
</evidence>
<organism evidence="1 2">
    <name type="scientific">Prymnesium parvum</name>
    <name type="common">Toxic golden alga</name>
    <dbReference type="NCBI Taxonomy" id="97485"/>
    <lineage>
        <taxon>Eukaryota</taxon>
        <taxon>Haptista</taxon>
        <taxon>Haptophyta</taxon>
        <taxon>Prymnesiophyceae</taxon>
        <taxon>Prymnesiales</taxon>
        <taxon>Prymnesiaceae</taxon>
        <taxon>Prymnesium</taxon>
    </lineage>
</organism>
<dbReference type="AlphaFoldDB" id="A0AB34ICD9"/>
<comment type="caution">
    <text evidence="1">The sequence shown here is derived from an EMBL/GenBank/DDBJ whole genome shotgun (WGS) entry which is preliminary data.</text>
</comment>
<dbReference type="EMBL" id="JBGBPQ010000032">
    <property type="protein sequence ID" value="KAL1495518.1"/>
    <property type="molecule type" value="Genomic_DNA"/>
</dbReference>
<proteinExistence type="predicted"/>
<name>A0AB34ICD9_PRYPA</name>
<keyword evidence="2" id="KW-1185">Reference proteome</keyword>